<reference evidence="1 2" key="1">
    <citation type="submission" date="2024-03" db="EMBL/GenBank/DDBJ databases">
        <title>The Acrasis kona genome and developmental transcriptomes reveal deep origins of eukaryotic multicellular pathways.</title>
        <authorList>
            <person name="Sheikh S."/>
            <person name="Fu C.-J."/>
            <person name="Brown M.W."/>
            <person name="Baldauf S.L."/>
        </authorList>
    </citation>
    <scope>NUCLEOTIDE SEQUENCE [LARGE SCALE GENOMIC DNA]</scope>
    <source>
        <strain evidence="1 2">ATCC MYA-3509</strain>
    </source>
</reference>
<name>A0AAW2Z4A8_9EUKA</name>
<evidence type="ECO:0000313" key="2">
    <source>
        <dbReference type="Proteomes" id="UP001431209"/>
    </source>
</evidence>
<comment type="caution">
    <text evidence="1">The sequence shown here is derived from an EMBL/GenBank/DDBJ whole genome shotgun (WGS) entry which is preliminary data.</text>
</comment>
<sequence>MSQVTCRKILIDGKNMSNNQRRLASSTHKLSVFALFKKRKTTATAVVQVEESDNKVSSIVEDMIITEDSKETTEDVPQMLDNAPIQSRKVIIKRKYLPRSLRTDD</sequence>
<keyword evidence="2" id="KW-1185">Reference proteome</keyword>
<evidence type="ECO:0000313" key="1">
    <source>
        <dbReference type="EMBL" id="KAL0483487.1"/>
    </source>
</evidence>
<dbReference type="EMBL" id="JAOPGA020000964">
    <property type="protein sequence ID" value="KAL0483487.1"/>
    <property type="molecule type" value="Genomic_DNA"/>
</dbReference>
<dbReference type="Proteomes" id="UP001431209">
    <property type="component" value="Unassembled WGS sequence"/>
</dbReference>
<gene>
    <name evidence="1" type="ORF">AKO1_014744</name>
</gene>
<proteinExistence type="predicted"/>
<dbReference type="AlphaFoldDB" id="A0AAW2Z4A8"/>
<organism evidence="1 2">
    <name type="scientific">Acrasis kona</name>
    <dbReference type="NCBI Taxonomy" id="1008807"/>
    <lineage>
        <taxon>Eukaryota</taxon>
        <taxon>Discoba</taxon>
        <taxon>Heterolobosea</taxon>
        <taxon>Tetramitia</taxon>
        <taxon>Eutetramitia</taxon>
        <taxon>Acrasidae</taxon>
        <taxon>Acrasis</taxon>
    </lineage>
</organism>
<protein>
    <submittedName>
        <fullName evidence="1">Polynucleotide 5'-hydroxyl-kinase</fullName>
    </submittedName>
</protein>
<accession>A0AAW2Z4A8</accession>